<keyword evidence="2" id="KW-0472">Membrane</keyword>
<feature type="transmembrane region" description="Helical" evidence="2">
    <location>
        <begin position="331"/>
        <end position="353"/>
    </location>
</feature>
<keyword evidence="2" id="KW-1133">Transmembrane helix</keyword>
<sequence>MHRTRSVPAVWLGWIVSRLVLLRLILAEPMPFGDVRYYHSGISGADPTALLEYPDAGVWPVRLLGWVTGLEGVPFVVGFVLMNVLVDAALLSLLLLRCGQRRVLAAWFWVLFGLATGHVLWLRLDLFPGVLVAGAAALLFTRPAVGAAVLAAATAVKLWPGVLAAGLVGGLRRSGTWLRVGSFALALLGLAGVTWVTSGPGRLLSPLTYQEDRGLQIESVAATPFLLRAHGDPGAYVVDYAASRSYEIHGPGTDLAVRVADVALYAVLALALGWAMWQLRADRWRPRVAVAFLLLLVLLLMVTNKVFSPQYLVWVGPLLAVCLAVARSRLVLLLAALSVLTAALGLYVYPYHYDELLASPGSVEIAVLAARNLLVVLMTALTALWLSREVRLSGTPAPGVPARGRSRRASSATSTPRRR</sequence>
<protein>
    <submittedName>
        <fullName evidence="3">DUF2029 domain-containing protein</fullName>
    </submittedName>
</protein>
<keyword evidence="2" id="KW-0812">Transmembrane</keyword>
<evidence type="ECO:0000313" key="3">
    <source>
        <dbReference type="EMBL" id="NLA55726.1"/>
    </source>
</evidence>
<feature type="transmembrane region" description="Helical" evidence="2">
    <location>
        <begin position="308"/>
        <end position="326"/>
    </location>
</feature>
<feature type="transmembrane region" description="Helical" evidence="2">
    <location>
        <begin position="255"/>
        <end position="277"/>
    </location>
</feature>
<comment type="caution">
    <text evidence="3">The sequence shown here is derived from an EMBL/GenBank/DDBJ whole genome shotgun (WGS) entry which is preliminary data.</text>
</comment>
<gene>
    <name evidence="3" type="ORF">GX859_05415</name>
</gene>
<name>A0A7X6SVQ3_9CORY</name>
<feature type="transmembrane region" description="Helical" evidence="2">
    <location>
        <begin position="103"/>
        <end position="124"/>
    </location>
</feature>
<evidence type="ECO:0000313" key="4">
    <source>
        <dbReference type="Proteomes" id="UP000557899"/>
    </source>
</evidence>
<dbReference type="EMBL" id="JAAZHI010000115">
    <property type="protein sequence ID" value="NLA55726.1"/>
    <property type="molecule type" value="Genomic_DNA"/>
</dbReference>
<feature type="transmembrane region" description="Helical" evidence="2">
    <location>
        <begin position="284"/>
        <end position="302"/>
    </location>
</feature>
<organism evidence="3 4">
    <name type="scientific">Corynebacterium humireducens</name>
    <dbReference type="NCBI Taxonomy" id="1223514"/>
    <lineage>
        <taxon>Bacteria</taxon>
        <taxon>Bacillati</taxon>
        <taxon>Actinomycetota</taxon>
        <taxon>Actinomycetes</taxon>
        <taxon>Mycobacteriales</taxon>
        <taxon>Corynebacteriaceae</taxon>
        <taxon>Corynebacterium</taxon>
    </lineage>
</organism>
<feature type="transmembrane region" description="Helical" evidence="2">
    <location>
        <begin position="365"/>
        <end position="386"/>
    </location>
</feature>
<dbReference type="Proteomes" id="UP000557899">
    <property type="component" value="Unassembled WGS sequence"/>
</dbReference>
<evidence type="ECO:0000256" key="2">
    <source>
        <dbReference type="SAM" id="Phobius"/>
    </source>
</evidence>
<dbReference type="AlphaFoldDB" id="A0A7X6SVQ3"/>
<evidence type="ECO:0000256" key="1">
    <source>
        <dbReference type="SAM" id="MobiDB-lite"/>
    </source>
</evidence>
<feature type="region of interest" description="Disordered" evidence="1">
    <location>
        <begin position="395"/>
        <end position="419"/>
    </location>
</feature>
<feature type="compositionally biased region" description="Low complexity" evidence="1">
    <location>
        <begin position="396"/>
        <end position="419"/>
    </location>
</feature>
<feature type="transmembrane region" description="Helical" evidence="2">
    <location>
        <begin position="73"/>
        <end position="96"/>
    </location>
</feature>
<accession>A0A7X6SVQ3</accession>
<proteinExistence type="predicted"/>
<feature type="transmembrane region" description="Helical" evidence="2">
    <location>
        <begin position="177"/>
        <end position="197"/>
    </location>
</feature>
<reference evidence="3 4" key="1">
    <citation type="journal article" date="2020" name="Biotechnol. Biofuels">
        <title>New insights from the biogas microbiome by comprehensive genome-resolved metagenomics of nearly 1600 species originating from multiple anaerobic digesters.</title>
        <authorList>
            <person name="Campanaro S."/>
            <person name="Treu L."/>
            <person name="Rodriguez-R L.M."/>
            <person name="Kovalovszki A."/>
            <person name="Ziels R.M."/>
            <person name="Maus I."/>
            <person name="Zhu X."/>
            <person name="Kougias P.G."/>
            <person name="Basile A."/>
            <person name="Luo G."/>
            <person name="Schluter A."/>
            <person name="Konstantinidis K.T."/>
            <person name="Angelidaki I."/>
        </authorList>
    </citation>
    <scope>NUCLEOTIDE SEQUENCE [LARGE SCALE GENOMIC DNA]</scope>
    <source>
        <strain evidence="3">AS15tlH2ME_198</strain>
    </source>
</reference>